<dbReference type="HOGENOM" id="CLU_051938_4_1_1"/>
<dbReference type="Pfam" id="PF03959">
    <property type="entry name" value="FSH1"/>
    <property type="match status" value="1"/>
</dbReference>
<accession>R0K455</accession>
<keyword evidence="1" id="KW-0378">Hydrolase</keyword>
<evidence type="ECO:0000313" key="4">
    <source>
        <dbReference type="Proteomes" id="UP000016935"/>
    </source>
</evidence>
<dbReference type="InterPro" id="IPR029058">
    <property type="entry name" value="AB_hydrolase_fold"/>
</dbReference>
<dbReference type="GO" id="GO:0016787">
    <property type="term" value="F:hydrolase activity"/>
    <property type="evidence" value="ECO:0007669"/>
    <property type="project" value="UniProtKB-KW"/>
</dbReference>
<reference evidence="3 4" key="2">
    <citation type="journal article" date="2013" name="PLoS Genet.">
        <title>Comparative genome structure, secondary metabolite, and effector coding capacity across Cochliobolus pathogens.</title>
        <authorList>
            <person name="Condon B.J."/>
            <person name="Leng Y."/>
            <person name="Wu D."/>
            <person name="Bushley K.E."/>
            <person name="Ohm R.A."/>
            <person name="Otillar R."/>
            <person name="Martin J."/>
            <person name="Schackwitz W."/>
            <person name="Grimwood J."/>
            <person name="MohdZainudin N."/>
            <person name="Xue C."/>
            <person name="Wang R."/>
            <person name="Manning V.A."/>
            <person name="Dhillon B."/>
            <person name="Tu Z.J."/>
            <person name="Steffenson B.J."/>
            <person name="Salamov A."/>
            <person name="Sun H."/>
            <person name="Lowry S."/>
            <person name="LaButti K."/>
            <person name="Han J."/>
            <person name="Copeland A."/>
            <person name="Lindquist E."/>
            <person name="Barry K."/>
            <person name="Schmutz J."/>
            <person name="Baker S.E."/>
            <person name="Ciuffetti L.M."/>
            <person name="Grigoriev I.V."/>
            <person name="Zhong S."/>
            <person name="Turgeon B.G."/>
        </authorList>
    </citation>
    <scope>NUCLEOTIDE SEQUENCE [LARGE SCALE GENOMIC DNA]</scope>
    <source>
        <strain evidence="4">28A</strain>
    </source>
</reference>
<feature type="domain" description="Serine hydrolase" evidence="2">
    <location>
        <begin position="1"/>
        <end position="261"/>
    </location>
</feature>
<dbReference type="GO" id="GO:0005634">
    <property type="term" value="C:nucleus"/>
    <property type="evidence" value="ECO:0007669"/>
    <property type="project" value="TreeGrafter"/>
</dbReference>
<dbReference type="InterPro" id="IPR005645">
    <property type="entry name" value="FSH-like_dom"/>
</dbReference>
<dbReference type="OrthoDB" id="2094269at2759"/>
<dbReference type="eggNOG" id="KOG2551">
    <property type="taxonomic scope" value="Eukaryota"/>
</dbReference>
<keyword evidence="4" id="KW-1185">Reference proteome</keyword>
<organism evidence="3 4">
    <name type="scientific">Exserohilum turcicum (strain 28A)</name>
    <name type="common">Northern leaf blight fungus</name>
    <name type="synonym">Setosphaeria turcica</name>
    <dbReference type="NCBI Taxonomy" id="671987"/>
    <lineage>
        <taxon>Eukaryota</taxon>
        <taxon>Fungi</taxon>
        <taxon>Dikarya</taxon>
        <taxon>Ascomycota</taxon>
        <taxon>Pezizomycotina</taxon>
        <taxon>Dothideomycetes</taxon>
        <taxon>Pleosporomycetidae</taxon>
        <taxon>Pleosporales</taxon>
        <taxon>Pleosporineae</taxon>
        <taxon>Pleosporaceae</taxon>
        <taxon>Exserohilum</taxon>
    </lineage>
</organism>
<evidence type="ECO:0000313" key="3">
    <source>
        <dbReference type="EMBL" id="EOA84354.1"/>
    </source>
</evidence>
<reference evidence="3 4" key="1">
    <citation type="journal article" date="2012" name="PLoS Pathog.">
        <title>Diverse lifestyles and strategies of plant pathogenesis encoded in the genomes of eighteen Dothideomycetes fungi.</title>
        <authorList>
            <person name="Ohm R.A."/>
            <person name="Feau N."/>
            <person name="Henrissat B."/>
            <person name="Schoch C.L."/>
            <person name="Horwitz B.A."/>
            <person name="Barry K.W."/>
            <person name="Condon B.J."/>
            <person name="Copeland A.C."/>
            <person name="Dhillon B."/>
            <person name="Glaser F."/>
            <person name="Hesse C.N."/>
            <person name="Kosti I."/>
            <person name="LaButti K."/>
            <person name="Lindquist E.A."/>
            <person name="Lucas S."/>
            <person name="Salamov A.A."/>
            <person name="Bradshaw R.E."/>
            <person name="Ciuffetti L."/>
            <person name="Hamelin R.C."/>
            <person name="Kema G.H.J."/>
            <person name="Lawrence C."/>
            <person name="Scott J.A."/>
            <person name="Spatafora J.W."/>
            <person name="Turgeon B.G."/>
            <person name="de Wit P.J.G.M."/>
            <person name="Zhong S."/>
            <person name="Goodwin S.B."/>
            <person name="Grigoriev I.V."/>
        </authorList>
    </citation>
    <scope>NUCLEOTIDE SEQUENCE [LARGE SCALE GENOMIC DNA]</scope>
    <source>
        <strain evidence="4">28A</strain>
    </source>
</reference>
<sequence length="275" mass="30454">MRVLCLHGVGSSATILETQLRPFLQAVDSSYEFIFADGPIPSPRGPGVSADIDGPFFSHTAGYSAEDMADAFSHLEDTIDELGPFDGVLGFSQGGALLTSYMHRQQELRNAVPFGFALILSSVLPCSANPTYLQGVFDKLSDRRLLTMGPAALAKTLSGEERIFLNLLMHTIILAKENRAMLPEIDLNAYTDAHGRDAPRIMHSQLTKERIHIPTIHVTGKRDYDFMRNMSEAAFSLFDERMVKKLQHSGSHHPPMKPVEVQSLIRAMDWAVKQS</sequence>
<evidence type="ECO:0000256" key="1">
    <source>
        <dbReference type="ARBA" id="ARBA00022801"/>
    </source>
</evidence>
<dbReference type="SUPFAM" id="SSF53474">
    <property type="entry name" value="alpha/beta-Hydrolases"/>
    <property type="match status" value="1"/>
</dbReference>
<dbReference type="Gene3D" id="3.40.50.1820">
    <property type="entry name" value="alpha/beta hydrolase"/>
    <property type="match status" value="1"/>
</dbReference>
<dbReference type="GO" id="GO:0019748">
    <property type="term" value="P:secondary metabolic process"/>
    <property type="evidence" value="ECO:0007669"/>
    <property type="project" value="TreeGrafter"/>
</dbReference>
<dbReference type="PANTHER" id="PTHR48070">
    <property type="entry name" value="ESTERASE OVCA2"/>
    <property type="match status" value="1"/>
</dbReference>
<dbReference type="EMBL" id="KB908814">
    <property type="protein sequence ID" value="EOA84354.1"/>
    <property type="molecule type" value="Genomic_DNA"/>
</dbReference>
<gene>
    <name evidence="3" type="ORF">SETTUDRAFT_55643</name>
</gene>
<dbReference type="GO" id="GO:0005737">
    <property type="term" value="C:cytoplasm"/>
    <property type="evidence" value="ECO:0007669"/>
    <property type="project" value="TreeGrafter"/>
</dbReference>
<proteinExistence type="predicted"/>
<dbReference type="RefSeq" id="XP_008028184.1">
    <property type="nucleotide sequence ID" value="XM_008029993.1"/>
</dbReference>
<name>R0K455_EXST2</name>
<dbReference type="InterPro" id="IPR050593">
    <property type="entry name" value="LovG"/>
</dbReference>
<dbReference type="GeneID" id="19405213"/>
<evidence type="ECO:0000259" key="2">
    <source>
        <dbReference type="Pfam" id="PF03959"/>
    </source>
</evidence>
<protein>
    <recommendedName>
        <fullName evidence="2">Serine hydrolase domain-containing protein</fullName>
    </recommendedName>
</protein>
<feature type="non-terminal residue" evidence="3">
    <location>
        <position position="275"/>
    </location>
</feature>
<dbReference type="Proteomes" id="UP000016935">
    <property type="component" value="Unassembled WGS sequence"/>
</dbReference>
<dbReference type="PANTHER" id="PTHR48070:SF4">
    <property type="entry name" value="ESTERASE ALNB"/>
    <property type="match status" value="1"/>
</dbReference>
<dbReference type="STRING" id="671987.R0K455"/>
<dbReference type="AlphaFoldDB" id="R0K455"/>